<comment type="caution">
    <text evidence="3">The sequence shown here is derived from an EMBL/GenBank/DDBJ whole genome shotgun (WGS) entry which is preliminary data.</text>
</comment>
<evidence type="ECO:0000259" key="2">
    <source>
        <dbReference type="Pfam" id="PF18962"/>
    </source>
</evidence>
<gene>
    <name evidence="3" type="ORF">HU137_06170</name>
</gene>
<dbReference type="NCBIfam" id="TIGR04183">
    <property type="entry name" value="Por_Secre_tail"/>
    <property type="match status" value="1"/>
</dbReference>
<dbReference type="RefSeq" id="WP_182042912.1">
    <property type="nucleotide sequence ID" value="NZ_JACDZE010000001.1"/>
</dbReference>
<dbReference type="Pfam" id="PF18962">
    <property type="entry name" value="Por_Secre_tail"/>
    <property type="match status" value="1"/>
</dbReference>
<dbReference type="EMBL" id="JACDZE010000001">
    <property type="protein sequence ID" value="MBA5629356.1"/>
    <property type="molecule type" value="Genomic_DNA"/>
</dbReference>
<feature type="domain" description="Secretion system C-terminal sorting" evidence="2">
    <location>
        <begin position="585"/>
        <end position="655"/>
    </location>
</feature>
<accession>A0A838ZNQ2</accession>
<evidence type="ECO:0000313" key="4">
    <source>
        <dbReference type="Proteomes" id="UP000552241"/>
    </source>
</evidence>
<organism evidence="3 4">
    <name type="scientific">Moheibacter lacus</name>
    <dbReference type="NCBI Taxonomy" id="2745851"/>
    <lineage>
        <taxon>Bacteria</taxon>
        <taxon>Pseudomonadati</taxon>
        <taxon>Bacteroidota</taxon>
        <taxon>Flavobacteriia</taxon>
        <taxon>Flavobacteriales</taxon>
        <taxon>Weeksellaceae</taxon>
        <taxon>Moheibacter</taxon>
    </lineage>
</organism>
<name>A0A838ZNQ2_9FLAO</name>
<protein>
    <submittedName>
        <fullName evidence="3">T9SS type A sorting domain-containing protein</fullName>
    </submittedName>
</protein>
<reference evidence="3 4" key="1">
    <citation type="submission" date="2020-07" db="EMBL/GenBank/DDBJ databases">
        <title>Moheibacter lacus sp. nov., a member of the family Flavobacteriaceae isolated from freshwater lake sediment.</title>
        <authorList>
            <person name="Liu Y."/>
        </authorList>
    </citation>
    <scope>NUCLEOTIDE SEQUENCE [LARGE SCALE GENOMIC DNA]</scope>
    <source>
        <strain evidence="3 4">BDHS18</strain>
    </source>
</reference>
<evidence type="ECO:0000313" key="3">
    <source>
        <dbReference type="EMBL" id="MBA5629356.1"/>
    </source>
</evidence>
<keyword evidence="4" id="KW-1185">Reference proteome</keyword>
<sequence length="658" mass="73341">MKTIYSFNFPSMFLILSFFLFGEIMAQKGYNAPPDQNCEIFDNGIGTWQRSNVFGSINTIFNPTNTTPGPSGAPGDLALDGFDSSGSDILFNQVDYRGDLRKKGDCLCYDFLVINNQQTQTSQPRVTFYIGDMTTMPRTYVLWATFTFNQAIDENDGWVRICMPIGPTQNGNLPTSPEGVWTMPAGQTAADFDTIMTSASGLYFNLDLNSSPVERYAVDNICFDDCPISDEPTNEGAFCCDESENLVQNGNFEFGNTGFNSQYTQSSSTLPGQYDVTNSAANFGANITDHSYCVDPTAYANNDQYLLVNGLTNQPSGTSSIIYSQNLPLEKEKEYKFCINFKNMPQCTFDIIPEVQIEVNGQIVIPYTQINTDSTDPCDWMLLSGCFIGSGGKNQIRIRLKEDGLGDGNDLAIDDISVQEKIDPDYNLTVTHDGGNNTISATVSPFPFMNEACESDYNYAWFVYETTNPTSPLFGSVVPGTFAWSDSSGSYGAVSSGTPWATPTTNFPNYTSFQNNKFYVVGMYVPSCCESCYTDGWTYQITYNWSNKGIQQLEMSNELKEEIKSLFVKTKIQNQEQPISDLIQIYPNPSQGVFQMKTQNITDGKLEIFDMNRKPVYAENFSNKSNFQLNISNQPKGIYVMKLTSADNRTFTENIILK</sequence>
<keyword evidence="1" id="KW-0732">Signal</keyword>
<dbReference type="AlphaFoldDB" id="A0A838ZNQ2"/>
<dbReference type="InterPro" id="IPR026444">
    <property type="entry name" value="Secre_tail"/>
</dbReference>
<evidence type="ECO:0000256" key="1">
    <source>
        <dbReference type="ARBA" id="ARBA00022729"/>
    </source>
</evidence>
<dbReference type="Gene3D" id="2.60.120.260">
    <property type="entry name" value="Galactose-binding domain-like"/>
    <property type="match status" value="1"/>
</dbReference>
<dbReference type="Proteomes" id="UP000552241">
    <property type="component" value="Unassembled WGS sequence"/>
</dbReference>
<proteinExistence type="predicted"/>